<evidence type="ECO:0000313" key="1">
    <source>
        <dbReference type="EMBL" id="GIG94577.1"/>
    </source>
</evidence>
<evidence type="ECO:0008006" key="3">
    <source>
        <dbReference type="Google" id="ProtNLM"/>
    </source>
</evidence>
<gene>
    <name evidence="1" type="ORF">Pma05_11500</name>
</gene>
<keyword evidence="2" id="KW-1185">Reference proteome</keyword>
<organism evidence="1 2">
    <name type="scientific">Plantactinospora mayteni</name>
    <dbReference type="NCBI Taxonomy" id="566021"/>
    <lineage>
        <taxon>Bacteria</taxon>
        <taxon>Bacillati</taxon>
        <taxon>Actinomycetota</taxon>
        <taxon>Actinomycetes</taxon>
        <taxon>Micromonosporales</taxon>
        <taxon>Micromonosporaceae</taxon>
        <taxon>Plantactinospora</taxon>
    </lineage>
</organism>
<sequence length="245" mass="26793">MRRTALTVAEDAFRLLVCEPAPLAFDGRPIAGLPDRHIPLDELRTMLRARTMSPDTSDAIWRQLAHQARHWGPAWTVGAVGAALPGLTHLAARLSKGFTKLADDIDSELLAAFLHALRTDDLQAPRVWLRLCWAAWRAGVKVRRSDDLLELPPDVPVGSRTPYRPYGHPDLVLGRAVAAGIITEAQAELIAATRLGDVLIEQIAAECGQPGSAIRMRRKRAERKLIAALQRGDLAVPRRIATATA</sequence>
<proteinExistence type="predicted"/>
<accession>A0ABQ4EK56</accession>
<name>A0ABQ4EK56_9ACTN</name>
<dbReference type="RefSeq" id="WP_203856223.1">
    <property type="nucleotide sequence ID" value="NZ_BAAAZQ010000005.1"/>
</dbReference>
<comment type="caution">
    <text evidence="1">The sequence shown here is derived from an EMBL/GenBank/DDBJ whole genome shotgun (WGS) entry which is preliminary data.</text>
</comment>
<dbReference type="Proteomes" id="UP000621500">
    <property type="component" value="Unassembled WGS sequence"/>
</dbReference>
<evidence type="ECO:0000313" key="2">
    <source>
        <dbReference type="Proteomes" id="UP000621500"/>
    </source>
</evidence>
<reference evidence="1 2" key="1">
    <citation type="submission" date="2021-01" db="EMBL/GenBank/DDBJ databases">
        <title>Whole genome shotgun sequence of Plantactinospora mayteni NBRC 109088.</title>
        <authorList>
            <person name="Komaki H."/>
            <person name="Tamura T."/>
        </authorList>
    </citation>
    <scope>NUCLEOTIDE SEQUENCE [LARGE SCALE GENOMIC DNA]</scope>
    <source>
        <strain evidence="1 2">NBRC 109088</strain>
    </source>
</reference>
<protein>
    <recommendedName>
        <fullName evidence="3">Sigma-70 family RNA polymerase sigma factor</fullName>
    </recommendedName>
</protein>
<dbReference type="EMBL" id="BONX01000006">
    <property type="protein sequence ID" value="GIG94577.1"/>
    <property type="molecule type" value="Genomic_DNA"/>
</dbReference>